<sequence>MWFMRRYEGSYKVGAILQAYAQLCAVICVWIDGLPCNQKVTSELIYIRDRFLIAVLKGILENGFFYAFFFDLQPQTCQAANN</sequence>
<reference evidence="1 2" key="1">
    <citation type="journal article" date="2021" name="Int. J. Syst. Evol. Microbiol.">
        <title>Reticulibacter mediterranei gen. nov., sp. nov., within the new family Reticulibacteraceae fam. nov., and Ktedonospora formicarum gen. nov., sp. nov., Ktedonobacter robiniae sp. nov., Dictyobacter formicarum sp. nov. and Dictyobacter arantiisoli sp. nov., belonging to the class Ktedonobacteria.</title>
        <authorList>
            <person name="Yabe S."/>
            <person name="Zheng Y."/>
            <person name="Wang C.M."/>
            <person name="Sakai Y."/>
            <person name="Abe K."/>
            <person name="Yokota A."/>
            <person name="Donadio S."/>
            <person name="Cavaletti L."/>
            <person name="Monciardini P."/>
        </authorList>
    </citation>
    <scope>NUCLEOTIDE SEQUENCE [LARGE SCALE GENOMIC DNA]</scope>
    <source>
        <strain evidence="1 2">SOSP1-9</strain>
    </source>
</reference>
<keyword evidence="2" id="KW-1185">Reference proteome</keyword>
<protein>
    <submittedName>
        <fullName evidence="1">Uncharacterized protein</fullName>
    </submittedName>
</protein>
<name>A0ABQ3VCN8_9CHLR</name>
<comment type="caution">
    <text evidence="1">The sequence shown here is derived from an EMBL/GenBank/DDBJ whole genome shotgun (WGS) entry which is preliminary data.</text>
</comment>
<organism evidence="1 2">
    <name type="scientific">Dictyobacter formicarum</name>
    <dbReference type="NCBI Taxonomy" id="2778368"/>
    <lineage>
        <taxon>Bacteria</taxon>
        <taxon>Bacillati</taxon>
        <taxon>Chloroflexota</taxon>
        <taxon>Ktedonobacteria</taxon>
        <taxon>Ktedonobacterales</taxon>
        <taxon>Dictyobacteraceae</taxon>
        <taxon>Dictyobacter</taxon>
    </lineage>
</organism>
<accession>A0ABQ3VCN8</accession>
<dbReference type="EMBL" id="BNJJ01000004">
    <property type="protein sequence ID" value="GHO83554.1"/>
    <property type="molecule type" value="Genomic_DNA"/>
</dbReference>
<dbReference type="Proteomes" id="UP000635565">
    <property type="component" value="Unassembled WGS sequence"/>
</dbReference>
<evidence type="ECO:0000313" key="1">
    <source>
        <dbReference type="EMBL" id="GHO83554.1"/>
    </source>
</evidence>
<proteinExistence type="predicted"/>
<evidence type="ECO:0000313" key="2">
    <source>
        <dbReference type="Proteomes" id="UP000635565"/>
    </source>
</evidence>
<gene>
    <name evidence="1" type="ORF">KSZ_15600</name>
</gene>